<proteinExistence type="predicted"/>
<name>A0ABW1CRS4_9ACTN</name>
<dbReference type="EMBL" id="JBHSPA010000036">
    <property type="protein sequence ID" value="MFC5828287.1"/>
    <property type="molecule type" value="Genomic_DNA"/>
</dbReference>
<dbReference type="Proteomes" id="UP001596058">
    <property type="component" value="Unassembled WGS sequence"/>
</dbReference>
<sequence>MTALALGTSLSAAAEGSAPACTYRQATMPLRVFDKFVPPWVRQGNKDFSGHGLRVQVWAQLRSNQSQTALSLWVTMIATETRSDWTKVNGTRSYPFYTAPPGYRIRTVTDHIDRTLNRSDFRTYTDIDHADDVMGPGVTSAAHPSFVQQYRVTGDTNGIEAGSRTGVTTTTKGMVITSRRCT</sequence>
<dbReference type="RefSeq" id="WP_379517791.1">
    <property type="nucleotide sequence ID" value="NZ_JBHSPA010000036.1"/>
</dbReference>
<keyword evidence="2" id="KW-1185">Reference proteome</keyword>
<accession>A0ABW1CRS4</accession>
<gene>
    <name evidence="1" type="ORF">ACFPZ3_30840</name>
</gene>
<organism evidence="1 2">
    <name type="scientific">Nonomuraea insulae</name>
    <dbReference type="NCBI Taxonomy" id="1616787"/>
    <lineage>
        <taxon>Bacteria</taxon>
        <taxon>Bacillati</taxon>
        <taxon>Actinomycetota</taxon>
        <taxon>Actinomycetes</taxon>
        <taxon>Streptosporangiales</taxon>
        <taxon>Streptosporangiaceae</taxon>
        <taxon>Nonomuraea</taxon>
    </lineage>
</organism>
<comment type="caution">
    <text evidence="1">The sequence shown here is derived from an EMBL/GenBank/DDBJ whole genome shotgun (WGS) entry which is preliminary data.</text>
</comment>
<evidence type="ECO:0000313" key="2">
    <source>
        <dbReference type="Proteomes" id="UP001596058"/>
    </source>
</evidence>
<reference evidence="2" key="1">
    <citation type="journal article" date="2019" name="Int. J. Syst. Evol. Microbiol.">
        <title>The Global Catalogue of Microorganisms (GCM) 10K type strain sequencing project: providing services to taxonomists for standard genome sequencing and annotation.</title>
        <authorList>
            <consortium name="The Broad Institute Genomics Platform"/>
            <consortium name="The Broad Institute Genome Sequencing Center for Infectious Disease"/>
            <person name="Wu L."/>
            <person name="Ma J."/>
        </authorList>
    </citation>
    <scope>NUCLEOTIDE SEQUENCE [LARGE SCALE GENOMIC DNA]</scope>
    <source>
        <strain evidence="2">CCUG 53903</strain>
    </source>
</reference>
<evidence type="ECO:0000313" key="1">
    <source>
        <dbReference type="EMBL" id="MFC5828287.1"/>
    </source>
</evidence>
<protein>
    <submittedName>
        <fullName evidence="1">Uncharacterized protein</fullName>
    </submittedName>
</protein>